<feature type="transmembrane region" description="Helical" evidence="2">
    <location>
        <begin position="12"/>
        <end position="33"/>
    </location>
</feature>
<keyword evidence="2" id="KW-0472">Membrane</keyword>
<dbReference type="InterPro" id="IPR018649">
    <property type="entry name" value="SHOCT"/>
</dbReference>
<dbReference type="Pfam" id="PF09851">
    <property type="entry name" value="SHOCT"/>
    <property type="match status" value="1"/>
</dbReference>
<dbReference type="AlphaFoldDB" id="E6SB45"/>
<dbReference type="HOGENOM" id="CLU_159099_1_0_11"/>
<dbReference type="KEGG" id="ica:Intca_0765"/>
<proteinExistence type="predicted"/>
<evidence type="ECO:0000313" key="5">
    <source>
        <dbReference type="Proteomes" id="UP000008914"/>
    </source>
</evidence>
<evidence type="ECO:0000313" key="4">
    <source>
        <dbReference type="EMBL" id="ADU47306.1"/>
    </source>
</evidence>
<dbReference type="EMBL" id="CP002343">
    <property type="protein sequence ID" value="ADU47306.1"/>
    <property type="molecule type" value="Genomic_DNA"/>
</dbReference>
<keyword evidence="2" id="KW-0812">Transmembrane</keyword>
<name>E6SB45_INTC7</name>
<accession>E6SB45</accession>
<evidence type="ECO:0000256" key="2">
    <source>
        <dbReference type="SAM" id="Phobius"/>
    </source>
</evidence>
<dbReference type="eggNOG" id="COG3462">
    <property type="taxonomic scope" value="Bacteria"/>
</dbReference>
<feature type="coiled-coil region" evidence="1">
    <location>
        <begin position="55"/>
        <end position="82"/>
    </location>
</feature>
<sequence length="83" mass="9736">MWGHGWDYGAEWWMWGLMLVGTIGFWLLVAYVVRAVILGRRPEGDTSAPRNVEPLRLLDERLARGEIDIEEYQRTRNVLRNAH</sequence>
<keyword evidence="1" id="KW-0175">Coiled coil</keyword>
<dbReference type="OrthoDB" id="3748887at2"/>
<evidence type="ECO:0000259" key="3">
    <source>
        <dbReference type="Pfam" id="PF09851"/>
    </source>
</evidence>
<reference evidence="4 5" key="1">
    <citation type="journal article" date="2010" name="Stand. Genomic Sci.">
        <title>Complete genome sequence of Intrasporangium calvum type strain (7 KIP).</title>
        <authorList>
            <person name="Del Rio T.G."/>
            <person name="Chertkov O."/>
            <person name="Yasawong M."/>
            <person name="Lucas S."/>
            <person name="Deshpande S."/>
            <person name="Cheng J.F."/>
            <person name="Detter C."/>
            <person name="Tapia R."/>
            <person name="Han C."/>
            <person name="Goodwin L."/>
            <person name="Pitluck S."/>
            <person name="Liolios K."/>
            <person name="Ivanova N."/>
            <person name="Mavromatis K."/>
            <person name="Pati A."/>
            <person name="Chen A."/>
            <person name="Palaniappan K."/>
            <person name="Land M."/>
            <person name="Hauser L."/>
            <person name="Chang Y.J."/>
            <person name="Jeffries C.D."/>
            <person name="Rohde M."/>
            <person name="Pukall R."/>
            <person name="Sikorski J."/>
            <person name="Goker M."/>
            <person name="Woyke T."/>
            <person name="Bristow J."/>
            <person name="Eisen J.A."/>
            <person name="Markowitz V."/>
            <person name="Hugenholtz P."/>
            <person name="Kyrpides N.C."/>
            <person name="Klenk H.P."/>
            <person name="Lapidus A."/>
        </authorList>
    </citation>
    <scope>NUCLEOTIDE SEQUENCE [LARGE SCALE GENOMIC DNA]</scope>
    <source>
        <strain evidence="5">ATCC 23552 / DSM 43043 / JCM 3097 / NBRC 12989 / 7 KIP</strain>
    </source>
</reference>
<dbReference type="STRING" id="710696.Intca_0765"/>
<keyword evidence="2" id="KW-1133">Transmembrane helix</keyword>
<dbReference type="Proteomes" id="UP000008914">
    <property type="component" value="Chromosome"/>
</dbReference>
<dbReference type="RefSeq" id="WP_013491626.1">
    <property type="nucleotide sequence ID" value="NC_014830.1"/>
</dbReference>
<protein>
    <recommendedName>
        <fullName evidence="3">SHOCT domain-containing protein</fullName>
    </recommendedName>
</protein>
<gene>
    <name evidence="4" type="ordered locus">Intca_0765</name>
</gene>
<evidence type="ECO:0000256" key="1">
    <source>
        <dbReference type="SAM" id="Coils"/>
    </source>
</evidence>
<feature type="domain" description="SHOCT" evidence="3">
    <location>
        <begin position="53"/>
        <end position="79"/>
    </location>
</feature>
<organism evidence="4 5">
    <name type="scientific">Intrasporangium calvum (strain ATCC 23552 / DSM 43043 / JCM 3097 / NBRC 12989 / NCIMB 10167 / NRRL B-3866 / 7 KIP)</name>
    <dbReference type="NCBI Taxonomy" id="710696"/>
    <lineage>
        <taxon>Bacteria</taxon>
        <taxon>Bacillati</taxon>
        <taxon>Actinomycetota</taxon>
        <taxon>Actinomycetes</taxon>
        <taxon>Micrococcales</taxon>
        <taxon>Intrasporangiaceae</taxon>
        <taxon>Intrasporangium</taxon>
    </lineage>
</organism>
<keyword evidence="5" id="KW-1185">Reference proteome</keyword>